<dbReference type="Proteomes" id="UP000325797">
    <property type="component" value="Chromosome"/>
</dbReference>
<feature type="chain" id="PRO_5023866938" description="Lipoprotein" evidence="2">
    <location>
        <begin position="20"/>
        <end position="239"/>
    </location>
</feature>
<dbReference type="PROSITE" id="PS51257">
    <property type="entry name" value="PROKAR_LIPOPROTEIN"/>
    <property type="match status" value="1"/>
</dbReference>
<evidence type="ECO:0000256" key="2">
    <source>
        <dbReference type="SAM" id="SignalP"/>
    </source>
</evidence>
<protein>
    <recommendedName>
        <fullName evidence="5">Lipoprotein</fullName>
    </recommendedName>
</protein>
<feature type="compositionally biased region" description="Low complexity" evidence="1">
    <location>
        <begin position="53"/>
        <end position="66"/>
    </location>
</feature>
<dbReference type="OrthoDB" id="7362629at2"/>
<dbReference type="EMBL" id="CP042582">
    <property type="protein sequence ID" value="QEX24993.1"/>
    <property type="molecule type" value="Genomic_DNA"/>
</dbReference>
<organism evidence="3 4">
    <name type="scientific">Hypericibacter adhaerens</name>
    <dbReference type="NCBI Taxonomy" id="2602016"/>
    <lineage>
        <taxon>Bacteria</taxon>
        <taxon>Pseudomonadati</taxon>
        <taxon>Pseudomonadota</taxon>
        <taxon>Alphaproteobacteria</taxon>
        <taxon>Rhodospirillales</taxon>
        <taxon>Dongiaceae</taxon>
        <taxon>Hypericibacter</taxon>
    </lineage>
</organism>
<dbReference type="AlphaFoldDB" id="A0A5J6N7V4"/>
<keyword evidence="4" id="KW-1185">Reference proteome</keyword>
<feature type="compositionally biased region" description="Polar residues" evidence="1">
    <location>
        <begin position="28"/>
        <end position="50"/>
    </location>
</feature>
<dbReference type="KEGG" id="hadh:FRZ61_49370"/>
<dbReference type="RefSeq" id="WP_151120291.1">
    <property type="nucleotide sequence ID" value="NZ_CP042582.1"/>
</dbReference>
<feature type="compositionally biased region" description="Pro residues" evidence="1">
    <location>
        <begin position="67"/>
        <end position="80"/>
    </location>
</feature>
<sequence>MRPLRALALLAGMALAACADDTPPPAPSQVTGPGQSANTTAYDSLNTVPMGSQPAQPAAPLAQQPLAPAPPPQNIAPPANPDNTPGAPSIPQGAGGIYLPVTARFLIDRPQTIEVSIRDAQPADRVQLVAPDGSVIDAYQLDREFIQATESGPSGFNMGVGVSGGSSSGVQPSFGIGFPIFGSAPRSPQRDEVQTKALIRVADMAAYRANWQKMVLRMYMGEKSVSPRKMEMAAPAPPS</sequence>
<name>A0A5J6N7V4_9PROT</name>
<keyword evidence="2" id="KW-0732">Signal</keyword>
<evidence type="ECO:0008006" key="5">
    <source>
        <dbReference type="Google" id="ProtNLM"/>
    </source>
</evidence>
<feature type="signal peptide" evidence="2">
    <location>
        <begin position="1"/>
        <end position="19"/>
    </location>
</feature>
<gene>
    <name evidence="3" type="ORF">FRZ61_49370</name>
</gene>
<evidence type="ECO:0000313" key="3">
    <source>
        <dbReference type="EMBL" id="QEX24993.1"/>
    </source>
</evidence>
<feature type="region of interest" description="Disordered" evidence="1">
    <location>
        <begin position="18"/>
        <end position="93"/>
    </location>
</feature>
<proteinExistence type="predicted"/>
<evidence type="ECO:0000313" key="4">
    <source>
        <dbReference type="Proteomes" id="UP000325797"/>
    </source>
</evidence>
<accession>A0A5J6N7V4</accession>
<evidence type="ECO:0000256" key="1">
    <source>
        <dbReference type="SAM" id="MobiDB-lite"/>
    </source>
</evidence>
<reference evidence="3 4" key="1">
    <citation type="submission" date="2019-08" db="EMBL/GenBank/DDBJ databases">
        <title>Hyperibacter terrae gen. nov., sp. nov. and Hyperibacter viscosus sp. nov., two new members in the family Rhodospirillaceae isolated from the rhizosphere of Hypericum perforatum.</title>
        <authorList>
            <person name="Noviana Z."/>
        </authorList>
    </citation>
    <scope>NUCLEOTIDE SEQUENCE [LARGE SCALE GENOMIC DNA]</scope>
    <source>
        <strain evidence="3 4">R5959</strain>
    </source>
</reference>